<dbReference type="EMBL" id="VSSQ01058614">
    <property type="protein sequence ID" value="MPN12287.1"/>
    <property type="molecule type" value="Genomic_DNA"/>
</dbReference>
<protein>
    <submittedName>
        <fullName evidence="1">Uncharacterized protein</fullName>
    </submittedName>
</protein>
<gene>
    <name evidence="1" type="ORF">SDC9_159603</name>
</gene>
<organism evidence="1">
    <name type="scientific">bioreactor metagenome</name>
    <dbReference type="NCBI Taxonomy" id="1076179"/>
    <lineage>
        <taxon>unclassified sequences</taxon>
        <taxon>metagenomes</taxon>
        <taxon>ecological metagenomes</taxon>
    </lineage>
</organism>
<reference evidence="1" key="1">
    <citation type="submission" date="2019-08" db="EMBL/GenBank/DDBJ databases">
        <authorList>
            <person name="Kucharzyk K."/>
            <person name="Murdoch R.W."/>
            <person name="Higgins S."/>
            <person name="Loffler F."/>
        </authorList>
    </citation>
    <scope>NUCLEOTIDE SEQUENCE</scope>
</reference>
<evidence type="ECO:0000313" key="1">
    <source>
        <dbReference type="EMBL" id="MPN12287.1"/>
    </source>
</evidence>
<proteinExistence type="predicted"/>
<dbReference type="AlphaFoldDB" id="A0A645FD97"/>
<accession>A0A645FD97</accession>
<sequence>MIGCRDADVSFVTNYPNAIVEVADKRIGVTNAFQIEIARVSAVGTYFVKHHLTVSGVTEADNKIHHKTYLNGFLGVAPFG</sequence>
<comment type="caution">
    <text evidence="1">The sequence shown here is derived from an EMBL/GenBank/DDBJ whole genome shotgun (WGS) entry which is preliminary data.</text>
</comment>
<name>A0A645FD97_9ZZZZ</name>